<dbReference type="EMBL" id="JAQNDO010000001">
    <property type="protein sequence ID" value="MDC0747257.1"/>
    <property type="molecule type" value="Genomic_DNA"/>
</dbReference>
<gene>
    <name evidence="2" type="ORF">POL67_38365</name>
</gene>
<feature type="region of interest" description="Disordered" evidence="1">
    <location>
        <begin position="23"/>
        <end position="42"/>
    </location>
</feature>
<dbReference type="PROSITE" id="PS51257">
    <property type="entry name" value="PROKAR_LIPOPROTEIN"/>
    <property type="match status" value="1"/>
</dbReference>
<keyword evidence="3" id="KW-1185">Reference proteome</keyword>
<name>A0ABT5EZI9_9BACT</name>
<evidence type="ECO:0008006" key="4">
    <source>
        <dbReference type="Google" id="ProtNLM"/>
    </source>
</evidence>
<dbReference type="Pfam" id="PF20244">
    <property type="entry name" value="DUF6599"/>
    <property type="match status" value="1"/>
</dbReference>
<evidence type="ECO:0000313" key="2">
    <source>
        <dbReference type="EMBL" id="MDC0747257.1"/>
    </source>
</evidence>
<organism evidence="2 3">
    <name type="scientific">Polyangium mundeleinium</name>
    <dbReference type="NCBI Taxonomy" id="2995306"/>
    <lineage>
        <taxon>Bacteria</taxon>
        <taxon>Pseudomonadati</taxon>
        <taxon>Myxococcota</taxon>
        <taxon>Polyangia</taxon>
        <taxon>Polyangiales</taxon>
        <taxon>Polyangiaceae</taxon>
        <taxon>Polyangium</taxon>
    </lineage>
</organism>
<proteinExistence type="predicted"/>
<accession>A0ABT5EZI9</accession>
<sequence>MMQRHAAFGSLLALALVSACKNEEPRGAAPPPPPAAKPAACAGGGGTLSDAQSAAFFPRTTGGFCLDPNGGDKTYGEGASLPLDQICDMFDGECEIYKGFGVRRVVELRYVDGSGSAATIDVHLSKFGTTEGAYAMFTKRVVGDGDPAGEDTPRAIEGGGAAALGLGTAYLWRGAHLAEITYNDEAAAEPAIKALGDKLLAPLVKEIGAKLPGETALPPAAAALPEANRLPLGVRVVTKDLLGIPSTGGGAFGYYKDGDKRYRFAVLVRADEEQAKDVLATLGKGPGAQKEKGIGDGAVRFMSKEGEAPAVEWIVARTGSRLVGIGDEVRVLRSGMTADEVAKVSLGKDEKVTRLKDVIAKK</sequence>
<evidence type="ECO:0000313" key="3">
    <source>
        <dbReference type="Proteomes" id="UP001221411"/>
    </source>
</evidence>
<dbReference type="Proteomes" id="UP001221411">
    <property type="component" value="Unassembled WGS sequence"/>
</dbReference>
<evidence type="ECO:0000256" key="1">
    <source>
        <dbReference type="SAM" id="MobiDB-lite"/>
    </source>
</evidence>
<protein>
    <recommendedName>
        <fullName evidence="4">Lipoprotein</fullName>
    </recommendedName>
</protein>
<comment type="caution">
    <text evidence="2">The sequence shown here is derived from an EMBL/GenBank/DDBJ whole genome shotgun (WGS) entry which is preliminary data.</text>
</comment>
<dbReference type="InterPro" id="IPR046534">
    <property type="entry name" value="DUF6599"/>
</dbReference>
<reference evidence="2 3" key="1">
    <citation type="submission" date="2022-11" db="EMBL/GenBank/DDBJ databases">
        <title>Minimal conservation of predation-associated metabolite biosynthetic gene clusters underscores biosynthetic potential of Myxococcota including descriptions for ten novel species: Archangium lansinium sp. nov., Myxococcus landrumus sp. nov., Nannocystis bai.</title>
        <authorList>
            <person name="Ahearne A."/>
            <person name="Stevens C."/>
            <person name="Dowd S."/>
        </authorList>
    </citation>
    <scope>NUCLEOTIDE SEQUENCE [LARGE SCALE GENOMIC DNA]</scope>
    <source>
        <strain evidence="2 3">RJM3</strain>
    </source>
</reference>
<dbReference type="RefSeq" id="WP_271925647.1">
    <property type="nucleotide sequence ID" value="NZ_JAQNDO010000001.1"/>
</dbReference>